<evidence type="ECO:0000259" key="2">
    <source>
        <dbReference type="PROSITE" id="PS51387"/>
    </source>
</evidence>
<dbReference type="InterPro" id="IPR016167">
    <property type="entry name" value="FAD-bd_PCMH_sub1"/>
</dbReference>
<dbReference type="Pfam" id="PF00941">
    <property type="entry name" value="FAD_binding_5"/>
    <property type="match status" value="1"/>
</dbReference>
<evidence type="ECO:0000256" key="1">
    <source>
        <dbReference type="ARBA" id="ARBA00023002"/>
    </source>
</evidence>
<dbReference type="Gene3D" id="3.30.390.50">
    <property type="entry name" value="CO dehydrogenase flavoprotein, C-terminal domain"/>
    <property type="match status" value="1"/>
</dbReference>
<accession>A0ABN3U9B7</accession>
<gene>
    <name evidence="3" type="ORF">GCM10010439_30330</name>
</gene>
<dbReference type="Gene3D" id="3.30.465.10">
    <property type="match status" value="2"/>
</dbReference>
<dbReference type="Pfam" id="PF03450">
    <property type="entry name" value="CO_deh_flav_C"/>
    <property type="match status" value="1"/>
</dbReference>
<dbReference type="InterPro" id="IPR036318">
    <property type="entry name" value="FAD-bd_PCMH-like_sf"/>
</dbReference>
<dbReference type="InterPro" id="IPR005107">
    <property type="entry name" value="CO_DH_flav_C"/>
</dbReference>
<dbReference type="InterPro" id="IPR036683">
    <property type="entry name" value="CO_DH_flav_C_dom_sf"/>
</dbReference>
<dbReference type="EMBL" id="BAAATZ010000012">
    <property type="protein sequence ID" value="GAA2726756.1"/>
    <property type="molecule type" value="Genomic_DNA"/>
</dbReference>
<dbReference type="PANTHER" id="PTHR42659:SF1">
    <property type="entry name" value="OXIDOREDUCTASE"/>
    <property type="match status" value="1"/>
</dbReference>
<dbReference type="SMART" id="SM01092">
    <property type="entry name" value="CO_deh_flav_C"/>
    <property type="match status" value="1"/>
</dbReference>
<dbReference type="SUPFAM" id="SSF55447">
    <property type="entry name" value="CO dehydrogenase flavoprotein C-terminal domain-like"/>
    <property type="match status" value="1"/>
</dbReference>
<protein>
    <submittedName>
        <fullName evidence="3">Xanthine dehydrogenase family protein subunit M</fullName>
    </submittedName>
</protein>
<dbReference type="InterPro" id="IPR051312">
    <property type="entry name" value="Diverse_Substr_Oxidored"/>
</dbReference>
<organism evidence="3 4">
    <name type="scientific">Actinocorallia aurantiaca</name>
    <dbReference type="NCBI Taxonomy" id="46204"/>
    <lineage>
        <taxon>Bacteria</taxon>
        <taxon>Bacillati</taxon>
        <taxon>Actinomycetota</taxon>
        <taxon>Actinomycetes</taxon>
        <taxon>Streptosporangiales</taxon>
        <taxon>Thermomonosporaceae</taxon>
        <taxon>Actinocorallia</taxon>
    </lineage>
</organism>
<name>A0ABN3U9B7_9ACTN</name>
<reference evidence="3 4" key="1">
    <citation type="journal article" date="2019" name="Int. J. Syst. Evol. Microbiol.">
        <title>The Global Catalogue of Microorganisms (GCM) 10K type strain sequencing project: providing services to taxonomists for standard genome sequencing and annotation.</title>
        <authorList>
            <consortium name="The Broad Institute Genomics Platform"/>
            <consortium name="The Broad Institute Genome Sequencing Center for Infectious Disease"/>
            <person name="Wu L."/>
            <person name="Ma J."/>
        </authorList>
    </citation>
    <scope>NUCLEOTIDE SEQUENCE [LARGE SCALE GENOMIC DNA]</scope>
    <source>
        <strain evidence="3 4">JCM 8201</strain>
    </source>
</reference>
<dbReference type="InterPro" id="IPR016169">
    <property type="entry name" value="FAD-bd_PCMH_sub2"/>
</dbReference>
<feature type="domain" description="FAD-binding PCMH-type" evidence="2">
    <location>
        <begin position="1"/>
        <end position="222"/>
    </location>
</feature>
<dbReference type="Proteomes" id="UP001501842">
    <property type="component" value="Unassembled WGS sequence"/>
</dbReference>
<evidence type="ECO:0000313" key="4">
    <source>
        <dbReference type="Proteomes" id="UP001501842"/>
    </source>
</evidence>
<keyword evidence="4" id="KW-1185">Reference proteome</keyword>
<proteinExistence type="predicted"/>
<evidence type="ECO:0000313" key="3">
    <source>
        <dbReference type="EMBL" id="GAA2726756.1"/>
    </source>
</evidence>
<keyword evidence="1" id="KW-0560">Oxidoreductase</keyword>
<dbReference type="RefSeq" id="WP_344451016.1">
    <property type="nucleotide sequence ID" value="NZ_BAAATZ010000012.1"/>
</dbReference>
<dbReference type="InterPro" id="IPR016166">
    <property type="entry name" value="FAD-bd_PCMH"/>
</dbReference>
<comment type="caution">
    <text evidence="3">The sequence shown here is derived from an EMBL/GenBank/DDBJ whole genome shotgun (WGS) entry which is preliminary data.</text>
</comment>
<dbReference type="Gene3D" id="3.30.43.10">
    <property type="entry name" value="Uridine Diphospho-n-acetylenolpyruvylglucosamine Reductase, domain 2"/>
    <property type="match status" value="1"/>
</dbReference>
<dbReference type="InterPro" id="IPR002346">
    <property type="entry name" value="Mopterin_DH_FAD-bd"/>
</dbReference>
<dbReference type="PROSITE" id="PS51387">
    <property type="entry name" value="FAD_PCMH"/>
    <property type="match status" value="1"/>
</dbReference>
<dbReference type="SUPFAM" id="SSF56176">
    <property type="entry name" value="FAD-binding/transporter-associated domain-like"/>
    <property type="match status" value="1"/>
</dbReference>
<sequence>MRPFAYSTAATVAEAVSAAAAPGTRFLAGGTTLYDLMKLDVEAPAAVVDVSRIAELARVDTDGPDELIIGAGARMCDVAEDPVLLRDYPALAESLAKAASQQLRTMATVGGNLLQRTRCAYFRGSGFPCNKREPGSGCSALGGLDRGHAVLGGSDACVAVYPGDWAVALLAFDALIDVAGPDGERTVPLSELHREPGDTPQAEHTLAPGELIVRIRVPATAAGRSSTYHKVRDRESYAFALASAAAALAFDGPVVTEARLAVGGVATRPWRSREAEALLVGRPLTAESARAAGEAVFSGAVPGRANRYKIELGVRTVVDALFLAARKEESR</sequence>
<dbReference type="PANTHER" id="PTHR42659">
    <property type="entry name" value="XANTHINE DEHYDROGENASE SUBUNIT C-RELATED"/>
    <property type="match status" value="1"/>
</dbReference>